<sequence length="239" mass="25591">MATIETCLSPELLSLHEVAAKNVVIVDIFRATSTMTAALANGVSGILPVMDLESCRAKVSEGYVIAGERNGQTAAGFELGNSPLAYTQGQYIGKKIAMTTTNGTVAIEKTATLANQIILGAFVNLEATANYLLEQNEDVLIVCAGWKGRFNLEDSLYAGALAQALVPYMSTDCDATIAMRSLYESNQHRLKLFLSQAAHSKRLQNHGIEEDIDFCLTLNQYPVVGVLKGGELVAVSDGQ</sequence>
<evidence type="ECO:0000256" key="4">
    <source>
        <dbReference type="ARBA" id="ARBA00021948"/>
    </source>
</evidence>
<comment type="similarity">
    <text evidence="2 8">Belongs to the ComB family.</text>
</comment>
<protein>
    <recommendedName>
        <fullName evidence="4 8">Probable 2-phosphosulfolactate phosphatase</fullName>
        <ecNumber evidence="3 8">3.1.3.71</ecNumber>
    </recommendedName>
</protein>
<dbReference type="GO" id="GO:0000287">
    <property type="term" value="F:magnesium ion binding"/>
    <property type="evidence" value="ECO:0007669"/>
    <property type="project" value="UniProtKB-UniRule"/>
</dbReference>
<organism evidence="9 10">
    <name type="scientific">Mongoliitalea lutea</name>
    <dbReference type="NCBI Taxonomy" id="849756"/>
    <lineage>
        <taxon>Bacteria</taxon>
        <taxon>Pseudomonadati</taxon>
        <taxon>Bacteroidota</taxon>
        <taxon>Cytophagia</taxon>
        <taxon>Cytophagales</taxon>
        <taxon>Cyclobacteriaceae</taxon>
        <taxon>Mongoliitalea</taxon>
    </lineage>
</organism>
<keyword evidence="10" id="KW-1185">Reference proteome</keyword>
<accession>A0A8J3CX47</accession>
<keyword evidence="5 8" id="KW-0378">Hydrolase</keyword>
<dbReference type="InterPro" id="IPR005238">
    <property type="entry name" value="ComB-like"/>
</dbReference>
<name>A0A8J3CX47_9BACT</name>
<reference evidence="9" key="1">
    <citation type="journal article" date="2014" name="Int. J. Syst. Evol. Microbiol.">
        <title>Complete genome sequence of Corynebacterium casei LMG S-19264T (=DSM 44701T), isolated from a smear-ripened cheese.</title>
        <authorList>
            <consortium name="US DOE Joint Genome Institute (JGI-PGF)"/>
            <person name="Walter F."/>
            <person name="Albersmeier A."/>
            <person name="Kalinowski J."/>
            <person name="Ruckert C."/>
        </authorList>
    </citation>
    <scope>NUCLEOTIDE SEQUENCE</scope>
    <source>
        <strain evidence="9">KCTC 23224</strain>
    </source>
</reference>
<dbReference type="Proteomes" id="UP000642809">
    <property type="component" value="Unassembled WGS sequence"/>
</dbReference>
<dbReference type="RefSeq" id="WP_189580862.1">
    <property type="nucleotide sequence ID" value="NZ_BMYF01000009.1"/>
</dbReference>
<dbReference type="PANTHER" id="PTHR37311">
    <property type="entry name" value="2-PHOSPHOSULFOLACTATE PHOSPHATASE-RELATED"/>
    <property type="match status" value="1"/>
</dbReference>
<proteinExistence type="inferred from homology"/>
<dbReference type="InterPro" id="IPR036702">
    <property type="entry name" value="ComB-like_sf"/>
</dbReference>
<keyword evidence="6 8" id="KW-0460">Magnesium</keyword>
<evidence type="ECO:0000256" key="8">
    <source>
        <dbReference type="HAMAP-Rule" id="MF_00490"/>
    </source>
</evidence>
<evidence type="ECO:0000256" key="2">
    <source>
        <dbReference type="ARBA" id="ARBA00009997"/>
    </source>
</evidence>
<dbReference type="EC" id="3.1.3.71" evidence="3 8"/>
<dbReference type="GO" id="GO:0050545">
    <property type="term" value="F:sulfopyruvate decarboxylase activity"/>
    <property type="evidence" value="ECO:0007669"/>
    <property type="project" value="TreeGrafter"/>
</dbReference>
<comment type="cofactor">
    <cofactor evidence="1 8">
        <name>Mg(2+)</name>
        <dbReference type="ChEBI" id="CHEBI:18420"/>
    </cofactor>
</comment>
<dbReference type="PANTHER" id="PTHR37311:SF1">
    <property type="entry name" value="2-PHOSPHOSULFOLACTATE PHOSPHATASE-RELATED"/>
    <property type="match status" value="1"/>
</dbReference>
<evidence type="ECO:0000256" key="7">
    <source>
        <dbReference type="ARBA" id="ARBA00033711"/>
    </source>
</evidence>
<evidence type="ECO:0000256" key="3">
    <source>
        <dbReference type="ARBA" id="ARBA00012953"/>
    </source>
</evidence>
<dbReference type="EMBL" id="BMYF01000009">
    <property type="protein sequence ID" value="GHB36677.1"/>
    <property type="molecule type" value="Genomic_DNA"/>
</dbReference>
<dbReference type="Gene3D" id="3.90.1560.10">
    <property type="entry name" value="ComB-like"/>
    <property type="match status" value="1"/>
</dbReference>
<evidence type="ECO:0000313" key="10">
    <source>
        <dbReference type="Proteomes" id="UP000642809"/>
    </source>
</evidence>
<dbReference type="HAMAP" id="MF_00490">
    <property type="entry name" value="ComB"/>
    <property type="match status" value="1"/>
</dbReference>
<evidence type="ECO:0000256" key="6">
    <source>
        <dbReference type="ARBA" id="ARBA00022842"/>
    </source>
</evidence>
<comment type="caution">
    <text evidence="9">The sequence shown here is derived from an EMBL/GenBank/DDBJ whole genome shotgun (WGS) entry which is preliminary data.</text>
</comment>
<reference evidence="9" key="2">
    <citation type="submission" date="2020-09" db="EMBL/GenBank/DDBJ databases">
        <authorList>
            <person name="Sun Q."/>
            <person name="Kim S."/>
        </authorList>
    </citation>
    <scope>NUCLEOTIDE SEQUENCE</scope>
    <source>
        <strain evidence="9">KCTC 23224</strain>
    </source>
</reference>
<evidence type="ECO:0000256" key="1">
    <source>
        <dbReference type="ARBA" id="ARBA00001946"/>
    </source>
</evidence>
<evidence type="ECO:0000256" key="5">
    <source>
        <dbReference type="ARBA" id="ARBA00022801"/>
    </source>
</evidence>
<evidence type="ECO:0000313" key="9">
    <source>
        <dbReference type="EMBL" id="GHB36677.1"/>
    </source>
</evidence>
<comment type="catalytic activity">
    <reaction evidence="7 8">
        <text>(2R)-O-phospho-3-sulfolactate + H2O = (2R)-3-sulfolactate + phosphate</text>
        <dbReference type="Rhea" id="RHEA:23416"/>
        <dbReference type="ChEBI" id="CHEBI:15377"/>
        <dbReference type="ChEBI" id="CHEBI:15597"/>
        <dbReference type="ChEBI" id="CHEBI:43474"/>
        <dbReference type="ChEBI" id="CHEBI:58738"/>
        <dbReference type="EC" id="3.1.3.71"/>
    </reaction>
</comment>
<gene>
    <name evidence="8 9" type="primary">comB</name>
    <name evidence="9" type="ORF">GCM10008106_17450</name>
</gene>
<dbReference type="Pfam" id="PF04029">
    <property type="entry name" value="2-ph_phosp"/>
    <property type="match status" value="1"/>
</dbReference>
<dbReference type="AlphaFoldDB" id="A0A8J3CX47"/>
<dbReference type="SUPFAM" id="SSF142823">
    <property type="entry name" value="ComB-like"/>
    <property type="match status" value="1"/>
</dbReference>
<dbReference type="GO" id="GO:0050532">
    <property type="term" value="F:2-phosphosulfolactate phosphatase activity"/>
    <property type="evidence" value="ECO:0007669"/>
    <property type="project" value="UniProtKB-UniRule"/>
</dbReference>